<accession>A0A1E3L1J7</accession>
<evidence type="ECO:0008006" key="3">
    <source>
        <dbReference type="Google" id="ProtNLM"/>
    </source>
</evidence>
<dbReference type="AlphaFoldDB" id="A0A1E3L1J7"/>
<gene>
    <name evidence="1" type="ORF">PTI45_03932</name>
</gene>
<name>A0A1E3L1J7_9BACL</name>
<dbReference type="RefSeq" id="WP_069329270.1">
    <property type="nucleotide sequence ID" value="NZ_MDER01000075.1"/>
</dbReference>
<sequence length="77" mass="9056">MARTQTQKAIRKAKRSGSWIPEYSRRANEDYAAISQHTRMTSTKQERLQKVKHKKHITHDDASFLCLLVKSPDRRYA</sequence>
<dbReference type="Proteomes" id="UP000094578">
    <property type="component" value="Unassembled WGS sequence"/>
</dbReference>
<evidence type="ECO:0000313" key="2">
    <source>
        <dbReference type="Proteomes" id="UP000094578"/>
    </source>
</evidence>
<keyword evidence="2" id="KW-1185">Reference proteome</keyword>
<organism evidence="1 2">
    <name type="scientific">Paenibacillus nuruki</name>
    <dbReference type="NCBI Taxonomy" id="1886670"/>
    <lineage>
        <taxon>Bacteria</taxon>
        <taxon>Bacillati</taxon>
        <taxon>Bacillota</taxon>
        <taxon>Bacilli</taxon>
        <taxon>Bacillales</taxon>
        <taxon>Paenibacillaceae</taxon>
        <taxon>Paenibacillus</taxon>
    </lineage>
</organism>
<protein>
    <recommendedName>
        <fullName evidence="3">YqkK</fullName>
    </recommendedName>
</protein>
<proteinExistence type="predicted"/>
<evidence type="ECO:0000313" key="1">
    <source>
        <dbReference type="EMBL" id="ODP26830.1"/>
    </source>
</evidence>
<reference evidence="1 2" key="1">
    <citation type="submission" date="2016-08" db="EMBL/GenBank/DDBJ databases">
        <title>Genome sequencing of Paenibacillus sp. TI45-13ar, isolated from Korean traditional nuruk.</title>
        <authorList>
            <person name="Kim S.-J."/>
        </authorList>
    </citation>
    <scope>NUCLEOTIDE SEQUENCE [LARGE SCALE GENOMIC DNA]</scope>
    <source>
        <strain evidence="1 2">TI45-13ar</strain>
    </source>
</reference>
<comment type="caution">
    <text evidence="1">The sequence shown here is derived from an EMBL/GenBank/DDBJ whole genome shotgun (WGS) entry which is preliminary data.</text>
</comment>
<dbReference type="EMBL" id="MDER01000075">
    <property type="protein sequence ID" value="ODP26830.1"/>
    <property type="molecule type" value="Genomic_DNA"/>
</dbReference>